<dbReference type="InterPro" id="IPR019734">
    <property type="entry name" value="TPR_rpt"/>
</dbReference>
<name>A0A6N7F1W4_9GAMM</name>
<protein>
    <recommendedName>
        <fullName evidence="5">Type IV pilus assembly protein PilF</fullName>
    </recommendedName>
</protein>
<evidence type="ECO:0000256" key="2">
    <source>
        <dbReference type="SAM" id="SignalP"/>
    </source>
</evidence>
<feature type="chain" id="PRO_5026701033" description="Type IV pilus assembly protein PilF" evidence="2">
    <location>
        <begin position="29"/>
        <end position="253"/>
    </location>
</feature>
<dbReference type="PROSITE" id="PS51257">
    <property type="entry name" value="PROKAR_LIPOPROTEIN"/>
    <property type="match status" value="1"/>
</dbReference>
<organism evidence="3 4">
    <name type="scientific">Ostreibacterium oceani</name>
    <dbReference type="NCBI Taxonomy" id="2654998"/>
    <lineage>
        <taxon>Bacteria</taxon>
        <taxon>Pseudomonadati</taxon>
        <taxon>Pseudomonadota</taxon>
        <taxon>Gammaproteobacteria</taxon>
        <taxon>Cardiobacteriales</taxon>
        <taxon>Ostreibacteriaceae</taxon>
        <taxon>Ostreibacterium</taxon>
    </lineage>
</organism>
<dbReference type="SUPFAM" id="SSF48452">
    <property type="entry name" value="TPR-like"/>
    <property type="match status" value="1"/>
</dbReference>
<feature type="repeat" description="TPR" evidence="1">
    <location>
        <begin position="142"/>
        <end position="175"/>
    </location>
</feature>
<dbReference type="PROSITE" id="PS50005">
    <property type="entry name" value="TPR"/>
    <property type="match status" value="2"/>
</dbReference>
<gene>
    <name evidence="3" type="ORF">GCU85_03770</name>
</gene>
<sequence>MKVTTKLIAASVLAVQFLLAGCITSVDGDEPPEPKPEAAAQSHFELGIQYIQRERYDLAEHRLQRSIELFPMPEAYNALALVYEEVRQNLLAEEVYEKMIAEFPDFGRGYMNYSIFLCKYDRKDQIKSLIDRMLASDRTLAALGEISAAECYRANGDEAQAIVHYQRALEYEPYSAGALLPLAEIDISKGFIPEAKQKVDTVNNQIGYSARSVYLSILIAQELGNQLELRNLMRVMQTRYAGTEEAKILFGGA</sequence>
<evidence type="ECO:0000256" key="1">
    <source>
        <dbReference type="PROSITE-ProRule" id="PRU00339"/>
    </source>
</evidence>
<dbReference type="Gene3D" id="1.25.40.10">
    <property type="entry name" value="Tetratricopeptide repeat domain"/>
    <property type="match status" value="1"/>
</dbReference>
<reference evidence="3 4" key="1">
    <citation type="submission" date="2019-10" db="EMBL/GenBank/DDBJ databases">
        <title>Cardiobacteriales fam. a chemoheterotrophic member of the order Cardiobacteriales, and proposal of Cardiobacteriales fam. nov.</title>
        <authorList>
            <person name="Wang C."/>
        </authorList>
    </citation>
    <scope>NUCLEOTIDE SEQUENCE [LARGE SCALE GENOMIC DNA]</scope>
    <source>
        <strain evidence="3 4">ML27</strain>
    </source>
</reference>
<dbReference type="InterPro" id="IPR011990">
    <property type="entry name" value="TPR-like_helical_dom_sf"/>
</dbReference>
<dbReference type="Pfam" id="PF14559">
    <property type="entry name" value="TPR_19"/>
    <property type="match status" value="1"/>
</dbReference>
<evidence type="ECO:0000313" key="4">
    <source>
        <dbReference type="Proteomes" id="UP000471298"/>
    </source>
</evidence>
<dbReference type="SMART" id="SM00028">
    <property type="entry name" value="TPR"/>
    <property type="match status" value="3"/>
</dbReference>
<dbReference type="InParanoid" id="A0A6N7F1W4"/>
<feature type="signal peptide" evidence="2">
    <location>
        <begin position="1"/>
        <end position="28"/>
    </location>
</feature>
<dbReference type="EMBL" id="WHNW01000003">
    <property type="protein sequence ID" value="MPV85856.1"/>
    <property type="molecule type" value="Genomic_DNA"/>
</dbReference>
<evidence type="ECO:0000313" key="3">
    <source>
        <dbReference type="EMBL" id="MPV85856.1"/>
    </source>
</evidence>
<keyword evidence="4" id="KW-1185">Reference proteome</keyword>
<proteinExistence type="predicted"/>
<accession>A0A6N7F1W4</accession>
<keyword evidence="1" id="KW-0802">TPR repeat</keyword>
<feature type="repeat" description="TPR" evidence="1">
    <location>
        <begin position="40"/>
        <end position="73"/>
    </location>
</feature>
<evidence type="ECO:0008006" key="5">
    <source>
        <dbReference type="Google" id="ProtNLM"/>
    </source>
</evidence>
<dbReference type="AlphaFoldDB" id="A0A6N7F1W4"/>
<keyword evidence="2" id="KW-0732">Signal</keyword>
<dbReference type="RefSeq" id="WP_152809527.1">
    <property type="nucleotide sequence ID" value="NZ_WHNW01000003.1"/>
</dbReference>
<dbReference type="Proteomes" id="UP000471298">
    <property type="component" value="Unassembled WGS sequence"/>
</dbReference>
<comment type="caution">
    <text evidence="3">The sequence shown here is derived from an EMBL/GenBank/DDBJ whole genome shotgun (WGS) entry which is preliminary data.</text>
</comment>